<evidence type="ECO:0000256" key="2">
    <source>
        <dbReference type="SAM" id="SignalP"/>
    </source>
</evidence>
<proteinExistence type="predicted"/>
<dbReference type="Proteomes" id="UP001362999">
    <property type="component" value="Unassembled WGS sequence"/>
</dbReference>
<feature type="transmembrane region" description="Helical" evidence="1">
    <location>
        <begin position="284"/>
        <end position="306"/>
    </location>
</feature>
<dbReference type="AlphaFoldDB" id="A0AAV9ZAM8"/>
<gene>
    <name evidence="3" type="ORF">R3P38DRAFT_3295910</name>
</gene>
<evidence type="ECO:0000256" key="1">
    <source>
        <dbReference type="SAM" id="Phobius"/>
    </source>
</evidence>
<dbReference type="EMBL" id="JAWWNJ010000175">
    <property type="protein sequence ID" value="KAK6975081.1"/>
    <property type="molecule type" value="Genomic_DNA"/>
</dbReference>
<reference evidence="3 4" key="1">
    <citation type="journal article" date="2024" name="J Genomics">
        <title>Draft genome sequencing and assembly of Favolaschia claudopus CIRM-BRFM 2984 isolated from oak limbs.</title>
        <authorList>
            <person name="Navarro D."/>
            <person name="Drula E."/>
            <person name="Chaduli D."/>
            <person name="Cazenave R."/>
            <person name="Ahrendt S."/>
            <person name="Wang J."/>
            <person name="Lipzen A."/>
            <person name="Daum C."/>
            <person name="Barry K."/>
            <person name="Grigoriev I.V."/>
            <person name="Favel A."/>
            <person name="Rosso M.N."/>
            <person name="Martin F."/>
        </authorList>
    </citation>
    <scope>NUCLEOTIDE SEQUENCE [LARGE SCALE GENOMIC DNA]</scope>
    <source>
        <strain evidence="3 4">CIRM-BRFM 2984</strain>
    </source>
</reference>
<feature type="chain" id="PRO_5043631470" evidence="2">
    <location>
        <begin position="18"/>
        <end position="354"/>
    </location>
</feature>
<name>A0AAV9ZAM8_9AGAR</name>
<evidence type="ECO:0000313" key="4">
    <source>
        <dbReference type="Proteomes" id="UP001362999"/>
    </source>
</evidence>
<evidence type="ECO:0000313" key="3">
    <source>
        <dbReference type="EMBL" id="KAK6975081.1"/>
    </source>
</evidence>
<feature type="transmembrane region" description="Helical" evidence="1">
    <location>
        <begin position="218"/>
        <end position="238"/>
    </location>
</feature>
<sequence length="354" mass="38251">MALFWVFWEGIAVLVSGNIRPPTPVLHLLSSITTPAYLALPSPYRLPYSPVSLPAFLNTLPPFTAHNPTVVGSPRLVQPSAYKRLNAVPSPLIMVYPYALRLSRSLRASPSRSTSPDSPCPQFRLCNPPCPLQRYNSLTTTFQHPEHSPYVVYTASARARVAPPSLPPTVGTSSPCLLVYLRPLRASPPRSTSFTSPSSILRPPSPSLHCKHTNHPPAAFLCAAPLLSVPSGAAALFVGSHYRFHPPPVPSYRAPCSPDDRICIIDAFHPTTPSTSMLLSILRVLLLCTGVYGAVVVAIAVSRFLLLLPSLPTILSRASSSTPPSLLSRFVLNLLKYATAVVTSTAVVALIYRR</sequence>
<feature type="signal peptide" evidence="2">
    <location>
        <begin position="1"/>
        <end position="17"/>
    </location>
</feature>
<protein>
    <submittedName>
        <fullName evidence="3">Uncharacterized protein</fullName>
    </submittedName>
</protein>
<accession>A0AAV9ZAM8</accession>
<feature type="transmembrane region" description="Helical" evidence="1">
    <location>
        <begin position="326"/>
        <end position="352"/>
    </location>
</feature>
<keyword evidence="1" id="KW-0812">Transmembrane</keyword>
<keyword evidence="4" id="KW-1185">Reference proteome</keyword>
<comment type="caution">
    <text evidence="3">The sequence shown here is derived from an EMBL/GenBank/DDBJ whole genome shotgun (WGS) entry which is preliminary data.</text>
</comment>
<keyword evidence="1" id="KW-1133">Transmembrane helix</keyword>
<keyword evidence="2" id="KW-0732">Signal</keyword>
<keyword evidence="1" id="KW-0472">Membrane</keyword>
<organism evidence="3 4">
    <name type="scientific">Favolaschia claudopus</name>
    <dbReference type="NCBI Taxonomy" id="2862362"/>
    <lineage>
        <taxon>Eukaryota</taxon>
        <taxon>Fungi</taxon>
        <taxon>Dikarya</taxon>
        <taxon>Basidiomycota</taxon>
        <taxon>Agaricomycotina</taxon>
        <taxon>Agaricomycetes</taxon>
        <taxon>Agaricomycetidae</taxon>
        <taxon>Agaricales</taxon>
        <taxon>Marasmiineae</taxon>
        <taxon>Mycenaceae</taxon>
        <taxon>Favolaschia</taxon>
    </lineage>
</organism>